<dbReference type="Proteomes" id="UP000559027">
    <property type="component" value="Unassembled WGS sequence"/>
</dbReference>
<reference evidence="2 3" key="1">
    <citation type="journal article" date="2020" name="ISME J.">
        <title>Uncovering the hidden diversity of litter-decomposition mechanisms in mushroom-forming fungi.</title>
        <authorList>
            <person name="Floudas D."/>
            <person name="Bentzer J."/>
            <person name="Ahren D."/>
            <person name="Johansson T."/>
            <person name="Persson P."/>
            <person name="Tunlid A."/>
        </authorList>
    </citation>
    <scope>NUCLEOTIDE SEQUENCE [LARGE SCALE GENOMIC DNA]</scope>
    <source>
        <strain evidence="2 3">CBS 146.42</strain>
    </source>
</reference>
<gene>
    <name evidence="2" type="ORF">D9756_006341</name>
</gene>
<protein>
    <submittedName>
        <fullName evidence="2">Uncharacterized protein</fullName>
    </submittedName>
</protein>
<comment type="caution">
    <text evidence="2">The sequence shown here is derived from an EMBL/GenBank/DDBJ whole genome shotgun (WGS) entry which is preliminary data.</text>
</comment>
<feature type="compositionally biased region" description="Low complexity" evidence="1">
    <location>
        <begin position="387"/>
        <end position="397"/>
    </location>
</feature>
<dbReference type="EMBL" id="JAACJO010000011">
    <property type="protein sequence ID" value="KAF5352850.1"/>
    <property type="molecule type" value="Genomic_DNA"/>
</dbReference>
<feature type="region of interest" description="Disordered" evidence="1">
    <location>
        <begin position="85"/>
        <end position="227"/>
    </location>
</feature>
<evidence type="ECO:0000313" key="3">
    <source>
        <dbReference type="Proteomes" id="UP000559027"/>
    </source>
</evidence>
<organism evidence="2 3">
    <name type="scientific">Leucocoprinus leucothites</name>
    <dbReference type="NCBI Taxonomy" id="201217"/>
    <lineage>
        <taxon>Eukaryota</taxon>
        <taxon>Fungi</taxon>
        <taxon>Dikarya</taxon>
        <taxon>Basidiomycota</taxon>
        <taxon>Agaricomycotina</taxon>
        <taxon>Agaricomycetes</taxon>
        <taxon>Agaricomycetidae</taxon>
        <taxon>Agaricales</taxon>
        <taxon>Agaricineae</taxon>
        <taxon>Agaricaceae</taxon>
        <taxon>Leucocoprinus</taxon>
    </lineage>
</organism>
<keyword evidence="3" id="KW-1185">Reference proteome</keyword>
<feature type="compositionally biased region" description="Polar residues" evidence="1">
    <location>
        <begin position="106"/>
        <end position="125"/>
    </location>
</feature>
<feature type="compositionally biased region" description="Polar residues" evidence="1">
    <location>
        <begin position="364"/>
        <end position="386"/>
    </location>
</feature>
<evidence type="ECO:0000256" key="1">
    <source>
        <dbReference type="SAM" id="MobiDB-lite"/>
    </source>
</evidence>
<feature type="compositionally biased region" description="Low complexity" evidence="1">
    <location>
        <begin position="132"/>
        <end position="142"/>
    </location>
</feature>
<feature type="compositionally biased region" description="Basic and acidic residues" evidence="1">
    <location>
        <begin position="96"/>
        <end position="105"/>
    </location>
</feature>
<feature type="compositionally biased region" description="Polar residues" evidence="1">
    <location>
        <begin position="24"/>
        <end position="50"/>
    </location>
</feature>
<name>A0A8H5D3B2_9AGAR</name>
<feature type="region of interest" description="Disordered" evidence="1">
    <location>
        <begin position="319"/>
        <end position="402"/>
    </location>
</feature>
<feature type="region of interest" description="Disordered" evidence="1">
    <location>
        <begin position="258"/>
        <end position="289"/>
    </location>
</feature>
<evidence type="ECO:0000313" key="2">
    <source>
        <dbReference type="EMBL" id="KAF5352850.1"/>
    </source>
</evidence>
<sequence length="497" mass="53858">MPFFEGSTDVKINGGTFHDHGHHNQTTNNRQTYNSYAHGSTLNNGNGSVSNEELQRFLAWQQQVSSSTPTASQQGIGAQAHPQIAYTQPSTPGNAERGRAHEQRGYTRNQSYLPMDTQQDVVSNDQYEHISRSPPMSRSRSPQCAPPLTNSVHTPPSSRTLSPPPIGRGTTGPSVRHRENSWKQILEEPDYLSEEPSAYDDLSTTQGGYPLGDQGIPRPHSTPAGLSQLSVPAAHTSFSRRHIDIPAGEYQAYPQNTFDTQGLSPPRSHLPFSPPSQSLRSDWGNAHSAVSQSSSNATYIHPLDTSLSGPVYPRHGVPVQIPVQDRRTTQTRPSASHASPTTPPQHYQSQLASSHPAVNAAALPTNNPNHISQASPSDSSNGSSIYTNTTPSTAVTTPIIEPSPAKPFEDITDPRLAHLPSELVAPTTGPVTPTPVPTPNPVVYLPPTPLDVFAALKPLSDHYMTPVVEKERIRKRDMVKNFLGIKPSPSRAEPAQN</sequence>
<dbReference type="AlphaFoldDB" id="A0A8H5D3B2"/>
<proteinExistence type="predicted"/>
<accession>A0A8H5D3B2</accession>
<feature type="region of interest" description="Disordered" evidence="1">
    <location>
        <begin position="1"/>
        <end position="50"/>
    </location>
</feature>